<protein>
    <submittedName>
        <fullName evidence="2">Uncharacterized protein</fullName>
    </submittedName>
</protein>
<dbReference type="Gramene" id="Zm00001eb355210_T002">
    <property type="protein sequence ID" value="Zm00001eb355210_P002"/>
    <property type="gene ID" value="Zm00001eb355210"/>
</dbReference>
<dbReference type="AlphaFoldDB" id="A0A804QRF6"/>
<feature type="compositionally biased region" description="Gly residues" evidence="1">
    <location>
        <begin position="134"/>
        <end position="150"/>
    </location>
</feature>
<feature type="compositionally biased region" description="Basic residues" evidence="1">
    <location>
        <begin position="202"/>
        <end position="213"/>
    </location>
</feature>
<accession>A0A804QRF6</accession>
<evidence type="ECO:0000256" key="1">
    <source>
        <dbReference type="SAM" id="MobiDB-lite"/>
    </source>
</evidence>
<evidence type="ECO:0000313" key="3">
    <source>
        <dbReference type="Proteomes" id="UP000007305"/>
    </source>
</evidence>
<feature type="region of interest" description="Disordered" evidence="1">
    <location>
        <begin position="103"/>
        <end position="167"/>
    </location>
</feature>
<keyword evidence="3" id="KW-1185">Reference proteome</keyword>
<feature type="compositionally biased region" description="Basic residues" evidence="1">
    <location>
        <begin position="221"/>
        <end position="230"/>
    </location>
</feature>
<feature type="region of interest" description="Disordered" evidence="1">
    <location>
        <begin position="184"/>
        <end position="230"/>
    </location>
</feature>
<dbReference type="EnsemblPlants" id="Zm00001eb355210_T002">
    <property type="protein sequence ID" value="Zm00001eb355210_P002"/>
    <property type="gene ID" value="Zm00001eb355210"/>
</dbReference>
<reference evidence="3" key="1">
    <citation type="journal article" date="2009" name="Science">
        <title>The B73 maize genome: complexity, diversity, and dynamics.</title>
        <authorList>
            <person name="Schnable P.S."/>
            <person name="Ware D."/>
            <person name="Fulton R.S."/>
            <person name="Stein J.C."/>
            <person name="Wei F."/>
            <person name="Pasternak S."/>
            <person name="Liang C."/>
            <person name="Zhang J."/>
            <person name="Fulton L."/>
            <person name="Graves T.A."/>
            <person name="Minx P."/>
            <person name="Reily A.D."/>
            <person name="Courtney L."/>
            <person name="Kruchowski S.S."/>
            <person name="Tomlinson C."/>
            <person name="Strong C."/>
            <person name="Delehaunty K."/>
            <person name="Fronick C."/>
            <person name="Courtney B."/>
            <person name="Rock S.M."/>
            <person name="Belter E."/>
            <person name="Du F."/>
            <person name="Kim K."/>
            <person name="Abbott R.M."/>
            <person name="Cotton M."/>
            <person name="Levy A."/>
            <person name="Marchetto P."/>
            <person name="Ochoa K."/>
            <person name="Jackson S.M."/>
            <person name="Gillam B."/>
            <person name="Chen W."/>
            <person name="Yan L."/>
            <person name="Higginbotham J."/>
            <person name="Cardenas M."/>
            <person name="Waligorski J."/>
            <person name="Applebaum E."/>
            <person name="Phelps L."/>
            <person name="Falcone J."/>
            <person name="Kanchi K."/>
            <person name="Thane T."/>
            <person name="Scimone A."/>
            <person name="Thane N."/>
            <person name="Henke J."/>
            <person name="Wang T."/>
            <person name="Ruppert J."/>
            <person name="Shah N."/>
            <person name="Rotter K."/>
            <person name="Hodges J."/>
            <person name="Ingenthron E."/>
            <person name="Cordes M."/>
            <person name="Kohlberg S."/>
            <person name="Sgro J."/>
            <person name="Delgado B."/>
            <person name="Mead K."/>
            <person name="Chinwalla A."/>
            <person name="Leonard S."/>
            <person name="Crouse K."/>
            <person name="Collura K."/>
            <person name="Kudrna D."/>
            <person name="Currie J."/>
            <person name="He R."/>
            <person name="Angelova A."/>
            <person name="Rajasekar S."/>
            <person name="Mueller T."/>
            <person name="Lomeli R."/>
            <person name="Scara G."/>
            <person name="Ko A."/>
            <person name="Delaney K."/>
            <person name="Wissotski M."/>
            <person name="Lopez G."/>
            <person name="Campos D."/>
            <person name="Braidotti M."/>
            <person name="Ashley E."/>
            <person name="Golser W."/>
            <person name="Kim H."/>
            <person name="Lee S."/>
            <person name="Lin J."/>
            <person name="Dujmic Z."/>
            <person name="Kim W."/>
            <person name="Talag J."/>
            <person name="Zuccolo A."/>
            <person name="Fan C."/>
            <person name="Sebastian A."/>
            <person name="Kramer M."/>
            <person name="Spiegel L."/>
            <person name="Nascimento L."/>
            <person name="Zutavern T."/>
            <person name="Miller B."/>
            <person name="Ambroise C."/>
            <person name="Muller S."/>
            <person name="Spooner W."/>
            <person name="Narechania A."/>
            <person name="Ren L."/>
            <person name="Wei S."/>
            <person name="Kumari S."/>
            <person name="Faga B."/>
            <person name="Levy M.J."/>
            <person name="McMahan L."/>
            <person name="Van Buren P."/>
            <person name="Vaughn M.W."/>
            <person name="Ying K."/>
            <person name="Yeh C.-T."/>
            <person name="Emrich S.J."/>
            <person name="Jia Y."/>
            <person name="Kalyanaraman A."/>
            <person name="Hsia A.-P."/>
            <person name="Barbazuk W.B."/>
            <person name="Baucom R.S."/>
            <person name="Brutnell T.P."/>
            <person name="Carpita N.C."/>
            <person name="Chaparro C."/>
            <person name="Chia J.-M."/>
            <person name="Deragon J.-M."/>
            <person name="Estill J.C."/>
            <person name="Fu Y."/>
            <person name="Jeddeloh J.A."/>
            <person name="Han Y."/>
            <person name="Lee H."/>
            <person name="Li P."/>
            <person name="Lisch D.R."/>
            <person name="Liu S."/>
            <person name="Liu Z."/>
            <person name="Nagel D.H."/>
            <person name="McCann M.C."/>
            <person name="SanMiguel P."/>
            <person name="Myers A.M."/>
            <person name="Nettleton D."/>
            <person name="Nguyen J."/>
            <person name="Penning B.W."/>
            <person name="Ponnala L."/>
            <person name="Schneider K.L."/>
            <person name="Schwartz D.C."/>
            <person name="Sharma A."/>
            <person name="Soderlund C."/>
            <person name="Springer N.M."/>
            <person name="Sun Q."/>
            <person name="Wang H."/>
            <person name="Waterman M."/>
            <person name="Westerman R."/>
            <person name="Wolfgruber T.K."/>
            <person name="Yang L."/>
            <person name="Yu Y."/>
            <person name="Zhang L."/>
            <person name="Zhou S."/>
            <person name="Zhu Q."/>
            <person name="Bennetzen J.L."/>
            <person name="Dawe R.K."/>
            <person name="Jiang J."/>
            <person name="Jiang N."/>
            <person name="Presting G.G."/>
            <person name="Wessler S.R."/>
            <person name="Aluru S."/>
            <person name="Martienssen R.A."/>
            <person name="Clifton S.W."/>
            <person name="McCombie W.R."/>
            <person name="Wing R.A."/>
            <person name="Wilson R.K."/>
        </authorList>
    </citation>
    <scope>NUCLEOTIDE SEQUENCE [LARGE SCALE GENOMIC DNA]</scope>
    <source>
        <strain evidence="3">cv. B73</strain>
    </source>
</reference>
<reference evidence="2" key="3">
    <citation type="submission" date="2021-05" db="UniProtKB">
        <authorList>
            <consortium name="EnsemblPlants"/>
        </authorList>
    </citation>
    <scope>IDENTIFICATION</scope>
    <source>
        <strain evidence="2">cv. B73</strain>
    </source>
</reference>
<sequence length="302" mass="33820">PDLHSSRLLPPRPAPGSVPLPRWGSKRATATPTPTRRRSRRPPPHRRRRRRRRRRRPRPGSTRRGWWRRGTRPTSACCCSTSTCSPWRAELPPLRIRHVRGRHGGARAQDRAAGHPAIVRGGEDGLHGPPPLHGAGGRAAAGTGDAGHGAGRVRRGGGPRAGGPQLPLAPALQLLPRLLRQPHQLPRHKAHQPAHSPGPRERQRRRRRRRLHPHLQEPRHGRGHAGLRGHGRWRRLVRRGQEEEQVKRRTGSCTCTFAVRPWNATPAVIAREKTSKQSDSWGGLFVASFQKEVNHTIQELVS</sequence>
<reference evidence="2" key="2">
    <citation type="submission" date="2019-07" db="EMBL/GenBank/DDBJ databases">
        <authorList>
            <person name="Seetharam A."/>
            <person name="Woodhouse M."/>
            <person name="Cannon E."/>
        </authorList>
    </citation>
    <scope>NUCLEOTIDE SEQUENCE [LARGE SCALE GENOMIC DNA]</scope>
    <source>
        <strain evidence="2">cv. B73</strain>
    </source>
</reference>
<dbReference type="Proteomes" id="UP000007305">
    <property type="component" value="Chromosome 8"/>
</dbReference>
<evidence type="ECO:0000313" key="2">
    <source>
        <dbReference type="EnsemblPlants" id="Zm00001eb355210_P002"/>
    </source>
</evidence>
<feature type="region of interest" description="Disordered" evidence="1">
    <location>
        <begin position="1"/>
        <end position="79"/>
    </location>
</feature>
<feature type="compositionally biased region" description="Basic residues" evidence="1">
    <location>
        <begin position="35"/>
        <end position="58"/>
    </location>
</feature>
<proteinExistence type="predicted"/>
<name>A0A804QRF6_MAIZE</name>
<organism evidence="2 3">
    <name type="scientific">Zea mays</name>
    <name type="common">Maize</name>
    <dbReference type="NCBI Taxonomy" id="4577"/>
    <lineage>
        <taxon>Eukaryota</taxon>
        <taxon>Viridiplantae</taxon>
        <taxon>Streptophyta</taxon>
        <taxon>Embryophyta</taxon>
        <taxon>Tracheophyta</taxon>
        <taxon>Spermatophyta</taxon>
        <taxon>Magnoliopsida</taxon>
        <taxon>Liliopsida</taxon>
        <taxon>Poales</taxon>
        <taxon>Poaceae</taxon>
        <taxon>PACMAD clade</taxon>
        <taxon>Panicoideae</taxon>
        <taxon>Andropogonodae</taxon>
        <taxon>Andropogoneae</taxon>
        <taxon>Tripsacinae</taxon>
        <taxon>Zea</taxon>
    </lineage>
</organism>